<organism evidence="1 2">
    <name type="scientific">Microvirgula aerodenitrificans</name>
    <dbReference type="NCBI Taxonomy" id="57480"/>
    <lineage>
        <taxon>Bacteria</taxon>
        <taxon>Pseudomonadati</taxon>
        <taxon>Pseudomonadota</taxon>
        <taxon>Betaproteobacteria</taxon>
        <taxon>Neisseriales</taxon>
        <taxon>Aquaspirillaceae</taxon>
        <taxon>Microvirgula</taxon>
    </lineage>
</organism>
<evidence type="ECO:0000313" key="1">
    <source>
        <dbReference type="EMBL" id="AVY95813.1"/>
    </source>
</evidence>
<gene>
    <name evidence="1" type="ORF">DAI18_18510</name>
</gene>
<name>A0A2S0PER8_9NEIS</name>
<sequence>MQCYRQIAWCPAAGHDNDWLKAVFRQYGAGNGRILDPFCGSTGLPLCAAIHGLEIIAVDSDPLARIFIEAIRANYRYFKALAVYPAAIPDHEARQAIVQIQQSGQFDHHPASVLALLHCVSHIDHCAFPADTGDLTDRYAAIRADAEEFFFQLEPYQLVISKNLGYQAVAVGALAIRNQVDLCLFDPPGFRAEAPGRAWQTVRAFLGLAQPSADHGEGTGEEALLPLLAACHDALKAGGHMLFPLPADHHAQQETLLAALRRLGLDARGEELQGRPFLALQKPDQANAA</sequence>
<dbReference type="InterPro" id="IPR029063">
    <property type="entry name" value="SAM-dependent_MTases_sf"/>
</dbReference>
<dbReference type="EMBL" id="CP028519">
    <property type="protein sequence ID" value="AVY95813.1"/>
    <property type="molecule type" value="Genomic_DNA"/>
</dbReference>
<dbReference type="Gene3D" id="3.40.50.150">
    <property type="entry name" value="Vaccinia Virus protein VP39"/>
    <property type="match status" value="1"/>
</dbReference>
<evidence type="ECO:0000313" key="2">
    <source>
        <dbReference type="Proteomes" id="UP000244173"/>
    </source>
</evidence>
<evidence type="ECO:0008006" key="3">
    <source>
        <dbReference type="Google" id="ProtNLM"/>
    </source>
</evidence>
<dbReference type="AlphaFoldDB" id="A0A2S0PER8"/>
<protein>
    <recommendedName>
        <fullName evidence="3">DNA methyltransferase</fullName>
    </recommendedName>
</protein>
<dbReference type="KEGG" id="maer:DAI18_18510"/>
<dbReference type="SUPFAM" id="SSF53335">
    <property type="entry name" value="S-adenosyl-L-methionine-dependent methyltransferases"/>
    <property type="match status" value="1"/>
</dbReference>
<accession>A0A2S0PER8</accession>
<keyword evidence="2" id="KW-1185">Reference proteome</keyword>
<dbReference type="Proteomes" id="UP000244173">
    <property type="component" value="Chromosome"/>
</dbReference>
<proteinExistence type="predicted"/>
<reference evidence="1 2" key="1">
    <citation type="submission" date="2018-04" db="EMBL/GenBank/DDBJ databases">
        <title>Denitrifier Microvirgula.</title>
        <authorList>
            <person name="Anderson E."/>
            <person name="Jang J."/>
            <person name="Ishii S."/>
        </authorList>
    </citation>
    <scope>NUCLEOTIDE SEQUENCE [LARGE SCALE GENOMIC DNA]</scope>
    <source>
        <strain evidence="1 2">BE2.4</strain>
    </source>
</reference>